<organism evidence="3 4">
    <name type="scientific">Pseudonaja textilis</name>
    <name type="common">Eastern brown snake</name>
    <dbReference type="NCBI Taxonomy" id="8673"/>
    <lineage>
        <taxon>Eukaryota</taxon>
        <taxon>Metazoa</taxon>
        <taxon>Chordata</taxon>
        <taxon>Craniata</taxon>
        <taxon>Vertebrata</taxon>
        <taxon>Euteleostomi</taxon>
        <taxon>Lepidosauria</taxon>
        <taxon>Squamata</taxon>
        <taxon>Bifurcata</taxon>
        <taxon>Unidentata</taxon>
        <taxon>Episquamata</taxon>
        <taxon>Toxicofera</taxon>
        <taxon>Serpentes</taxon>
        <taxon>Colubroidea</taxon>
        <taxon>Elapidae</taxon>
        <taxon>Hydrophiinae</taxon>
        <taxon>Pseudonaja</taxon>
    </lineage>
</organism>
<dbReference type="InterPro" id="IPR027640">
    <property type="entry name" value="Kinesin-like_fam"/>
</dbReference>
<feature type="coiled-coil region" evidence="1">
    <location>
        <begin position="51"/>
        <end position="92"/>
    </location>
</feature>
<dbReference type="GO" id="GO:0007018">
    <property type="term" value="P:microtubule-based movement"/>
    <property type="evidence" value="ECO:0007669"/>
    <property type="project" value="InterPro"/>
</dbReference>
<dbReference type="PANTHER" id="PTHR47969:SF30">
    <property type="entry name" value="KINESIN FAMILY MEMBER 27"/>
    <property type="match status" value="1"/>
</dbReference>
<keyword evidence="1" id="KW-0175">Coiled coil</keyword>
<dbReference type="Pfam" id="PF25764">
    <property type="entry name" value="KIF21A_4th"/>
    <property type="match status" value="1"/>
</dbReference>
<dbReference type="GO" id="GO:0051231">
    <property type="term" value="P:spindle elongation"/>
    <property type="evidence" value="ECO:0007669"/>
    <property type="project" value="TreeGrafter"/>
</dbReference>
<dbReference type="GeneTree" id="ENSGT00940000157487"/>
<dbReference type="Ensembl" id="ENSPTXT00000016522.1">
    <property type="protein sequence ID" value="ENSPTXP00000016035.1"/>
    <property type="gene ID" value="ENSPTXG00000011076.1"/>
</dbReference>
<sequence length="405" mass="46707">LTQELRREASIPPVNSGTVANQEGPYHITILQLKRELKKYQQALATDAEVFSEKELEIKILQDQIQKLIQENREYLESLKEAQDTNRLQNEKMVEQRLIINQLNDKLEKMAKTPASNGASGDGPAAVISAKRPYSVPLTKSLMQMNNIPLRLDSRKVHTSPPMYSLSKVIAGFQTRNQIMMEHIEEQDEVLHYCFSDHSDDDDDENSAKAGRKFRFRIYCVFLKQYTFFKGVDIELIKKSQIINVQKLKNSELKLIAAKQKMNELTLNIRMKEELIKELVKTGNDARSVSQQYSLKITQLEHEAEQAKTDLAETQKQLQELENKELRDIAEKARLQKEFRKKMDTAKLKVQVIQKKQQETKNLASLSTQNEKRISELEQNINHMKNQQAQLQKKLTAGEDSKAKG</sequence>
<dbReference type="GO" id="GO:0005875">
    <property type="term" value="C:microtubule associated complex"/>
    <property type="evidence" value="ECO:0007669"/>
    <property type="project" value="TreeGrafter"/>
</dbReference>
<evidence type="ECO:0000256" key="2">
    <source>
        <dbReference type="SAM" id="MobiDB-lite"/>
    </source>
</evidence>
<reference evidence="3" key="2">
    <citation type="submission" date="2025-09" db="UniProtKB">
        <authorList>
            <consortium name="Ensembl"/>
        </authorList>
    </citation>
    <scope>IDENTIFICATION</scope>
</reference>
<dbReference type="Proteomes" id="UP000472273">
    <property type="component" value="Unplaced"/>
</dbReference>
<accession>A0A670YW74</accession>
<feature type="coiled-coil region" evidence="1">
    <location>
        <begin position="248"/>
        <end position="338"/>
    </location>
</feature>
<feature type="region of interest" description="Disordered" evidence="2">
    <location>
        <begin position="385"/>
        <end position="405"/>
    </location>
</feature>
<proteinExistence type="predicted"/>
<dbReference type="AlphaFoldDB" id="A0A670YW74"/>
<dbReference type="PANTHER" id="PTHR47969">
    <property type="entry name" value="CHROMOSOME-ASSOCIATED KINESIN KIF4A-RELATED"/>
    <property type="match status" value="1"/>
</dbReference>
<keyword evidence="4" id="KW-1185">Reference proteome</keyword>
<dbReference type="OMA" id="QIMMEHI"/>
<dbReference type="GO" id="GO:0007052">
    <property type="term" value="P:mitotic spindle organization"/>
    <property type="evidence" value="ECO:0007669"/>
    <property type="project" value="TreeGrafter"/>
</dbReference>
<feature type="compositionally biased region" description="Basic and acidic residues" evidence="2">
    <location>
        <begin position="396"/>
        <end position="405"/>
    </location>
</feature>
<evidence type="ECO:0000256" key="1">
    <source>
        <dbReference type="SAM" id="Coils"/>
    </source>
</evidence>
<dbReference type="GO" id="GO:0003777">
    <property type="term" value="F:microtubule motor activity"/>
    <property type="evidence" value="ECO:0007669"/>
    <property type="project" value="InterPro"/>
</dbReference>
<evidence type="ECO:0000313" key="4">
    <source>
        <dbReference type="Proteomes" id="UP000472273"/>
    </source>
</evidence>
<name>A0A670YW74_PSETE</name>
<evidence type="ECO:0000313" key="3">
    <source>
        <dbReference type="Ensembl" id="ENSPTXP00000016035.1"/>
    </source>
</evidence>
<reference evidence="3" key="1">
    <citation type="submission" date="2025-08" db="UniProtKB">
        <authorList>
            <consortium name="Ensembl"/>
        </authorList>
    </citation>
    <scope>IDENTIFICATION</scope>
</reference>
<protein>
    <submittedName>
        <fullName evidence="3">Uncharacterized protein</fullName>
    </submittedName>
</protein>